<reference evidence="1 2" key="1">
    <citation type="submission" date="2023-07" db="EMBL/GenBank/DDBJ databases">
        <title>Sorghum-associated microbial communities from plants grown in Nebraska, USA.</title>
        <authorList>
            <person name="Schachtman D."/>
        </authorList>
    </citation>
    <scope>NUCLEOTIDE SEQUENCE [LARGE SCALE GENOMIC DNA]</scope>
    <source>
        <strain evidence="1 2">DS1781</strain>
    </source>
</reference>
<organism evidence="1 2">
    <name type="scientific">Variovorax soli</name>
    <dbReference type="NCBI Taxonomy" id="376815"/>
    <lineage>
        <taxon>Bacteria</taxon>
        <taxon>Pseudomonadati</taxon>
        <taxon>Pseudomonadota</taxon>
        <taxon>Betaproteobacteria</taxon>
        <taxon>Burkholderiales</taxon>
        <taxon>Comamonadaceae</taxon>
        <taxon>Variovorax</taxon>
    </lineage>
</organism>
<dbReference type="EMBL" id="JAVDRF010000005">
    <property type="protein sequence ID" value="MDR6536981.1"/>
    <property type="molecule type" value="Genomic_DNA"/>
</dbReference>
<evidence type="ECO:0000313" key="2">
    <source>
        <dbReference type="Proteomes" id="UP001184230"/>
    </source>
</evidence>
<gene>
    <name evidence="1" type="ORF">J2739_002754</name>
</gene>
<accession>A0ABU1NG21</accession>
<comment type="caution">
    <text evidence="1">The sequence shown here is derived from an EMBL/GenBank/DDBJ whole genome shotgun (WGS) entry which is preliminary data.</text>
</comment>
<proteinExistence type="predicted"/>
<evidence type="ECO:0000313" key="1">
    <source>
        <dbReference type="EMBL" id="MDR6536981.1"/>
    </source>
</evidence>
<sequence length="147" mass="16722">MARMIRKVEAFARRGVALENDRWSWGGFRSDGTLVLQVWSDDFRKLETGTWAVQIGYPEGDDPSVTEHERLRPGSKERERHIAAIRSGAIQVIELLKGHAIDFTASPRETEGIDADRYGIGGHLVTFNGAAWIECVKWEAFKRWVPR</sequence>
<dbReference type="Proteomes" id="UP001184230">
    <property type="component" value="Unassembled WGS sequence"/>
</dbReference>
<protein>
    <submittedName>
        <fullName evidence="1">Uncharacterized protein</fullName>
    </submittedName>
</protein>
<name>A0ABU1NG21_9BURK</name>
<keyword evidence="2" id="KW-1185">Reference proteome</keyword>